<proteinExistence type="inferred from homology"/>
<feature type="domain" description="ABC transmembrane type-1" evidence="8">
    <location>
        <begin position="86"/>
        <end position="266"/>
    </location>
</feature>
<comment type="similarity">
    <text evidence="7">Belongs to the binding-protein-dependent transport system permease family.</text>
</comment>
<accession>A0ABN2NN64</accession>
<dbReference type="InterPro" id="IPR035906">
    <property type="entry name" value="MetI-like_sf"/>
</dbReference>
<dbReference type="Proteomes" id="UP001500449">
    <property type="component" value="Unassembled WGS sequence"/>
</dbReference>
<feature type="transmembrane region" description="Helical" evidence="7">
    <location>
        <begin position="242"/>
        <end position="266"/>
    </location>
</feature>
<feature type="transmembrane region" description="Helical" evidence="7">
    <location>
        <begin position="192"/>
        <end position="222"/>
    </location>
</feature>
<gene>
    <name evidence="9" type="ORF">GCM10009836_67630</name>
</gene>
<keyword evidence="10" id="KW-1185">Reference proteome</keyword>
<evidence type="ECO:0000256" key="5">
    <source>
        <dbReference type="ARBA" id="ARBA00022989"/>
    </source>
</evidence>
<dbReference type="PANTHER" id="PTHR30151:SF38">
    <property type="entry name" value="ALIPHATIC SULFONATES TRANSPORT PERMEASE PROTEIN SSUC-RELATED"/>
    <property type="match status" value="1"/>
</dbReference>
<evidence type="ECO:0000259" key="8">
    <source>
        <dbReference type="PROSITE" id="PS50928"/>
    </source>
</evidence>
<feature type="transmembrane region" description="Helical" evidence="7">
    <location>
        <begin position="39"/>
        <end position="58"/>
    </location>
</feature>
<comment type="subcellular location">
    <subcellularLocation>
        <location evidence="1 7">Cell membrane</location>
        <topology evidence="1 7">Multi-pass membrane protein</topology>
    </subcellularLocation>
</comment>
<keyword evidence="5 7" id="KW-1133">Transmembrane helix</keyword>
<feature type="transmembrane region" description="Helical" evidence="7">
    <location>
        <begin position="152"/>
        <end position="171"/>
    </location>
</feature>
<feature type="transmembrane region" description="Helical" evidence="7">
    <location>
        <begin position="126"/>
        <end position="146"/>
    </location>
</feature>
<evidence type="ECO:0000313" key="9">
    <source>
        <dbReference type="EMBL" id="GAA1876727.1"/>
    </source>
</evidence>
<dbReference type="SUPFAM" id="SSF161098">
    <property type="entry name" value="MetI-like"/>
    <property type="match status" value="1"/>
</dbReference>
<dbReference type="CDD" id="cd06261">
    <property type="entry name" value="TM_PBP2"/>
    <property type="match status" value="1"/>
</dbReference>
<name>A0ABN2NN64_9PSEU</name>
<dbReference type="RefSeq" id="WP_344426730.1">
    <property type="nucleotide sequence ID" value="NZ_BAAAQK010000028.1"/>
</dbReference>
<dbReference type="PANTHER" id="PTHR30151">
    <property type="entry name" value="ALKANE SULFONATE ABC TRANSPORTER-RELATED, MEMBRANE SUBUNIT"/>
    <property type="match status" value="1"/>
</dbReference>
<evidence type="ECO:0000313" key="10">
    <source>
        <dbReference type="Proteomes" id="UP001500449"/>
    </source>
</evidence>
<dbReference type="Pfam" id="PF00528">
    <property type="entry name" value="BPD_transp_1"/>
    <property type="match status" value="1"/>
</dbReference>
<keyword evidence="2 7" id="KW-0813">Transport</keyword>
<sequence length="283" mass="30428">MTLDYRAEPTTAAPPVVDVPPVAARTRRRFRVPRPVRRLAGPVLVLAAWALVCATGLVGPQVLPAPWSVLGAGWDLAVSGKLWFHLSASLERVGLGLVLGVVLGTALAVASGFARVGEDLIDSTVQLFKSVPHVALVPLLIVWFGINQEPRIILITAGVFVPVYINTFSAIRGVDRDLVEAAKAFGATRRMLVTQVVLPGALPGFLVGLRFALAAAWLSLVFAETINTNQGLGYLMSLAQTLLQTDVMMFTILTYAVIGLLSYALVKGLEHRLLRWRNGYEGA</sequence>
<dbReference type="PROSITE" id="PS50928">
    <property type="entry name" value="ABC_TM1"/>
    <property type="match status" value="1"/>
</dbReference>
<keyword evidence="6 7" id="KW-0472">Membrane</keyword>
<evidence type="ECO:0000256" key="7">
    <source>
        <dbReference type="RuleBase" id="RU363032"/>
    </source>
</evidence>
<evidence type="ECO:0000256" key="1">
    <source>
        <dbReference type="ARBA" id="ARBA00004651"/>
    </source>
</evidence>
<organism evidence="9 10">
    <name type="scientific">Pseudonocardia ailaonensis</name>
    <dbReference type="NCBI Taxonomy" id="367279"/>
    <lineage>
        <taxon>Bacteria</taxon>
        <taxon>Bacillati</taxon>
        <taxon>Actinomycetota</taxon>
        <taxon>Actinomycetes</taxon>
        <taxon>Pseudonocardiales</taxon>
        <taxon>Pseudonocardiaceae</taxon>
        <taxon>Pseudonocardia</taxon>
    </lineage>
</organism>
<dbReference type="EMBL" id="BAAAQK010000028">
    <property type="protein sequence ID" value="GAA1876727.1"/>
    <property type="molecule type" value="Genomic_DNA"/>
</dbReference>
<dbReference type="InterPro" id="IPR000515">
    <property type="entry name" value="MetI-like"/>
</dbReference>
<reference evidence="9 10" key="1">
    <citation type="journal article" date="2019" name="Int. J. Syst. Evol. Microbiol.">
        <title>The Global Catalogue of Microorganisms (GCM) 10K type strain sequencing project: providing services to taxonomists for standard genome sequencing and annotation.</title>
        <authorList>
            <consortium name="The Broad Institute Genomics Platform"/>
            <consortium name="The Broad Institute Genome Sequencing Center for Infectious Disease"/>
            <person name="Wu L."/>
            <person name="Ma J."/>
        </authorList>
    </citation>
    <scope>NUCLEOTIDE SEQUENCE [LARGE SCALE GENOMIC DNA]</scope>
    <source>
        <strain evidence="9 10">JCM 16009</strain>
    </source>
</reference>
<evidence type="ECO:0000256" key="2">
    <source>
        <dbReference type="ARBA" id="ARBA00022448"/>
    </source>
</evidence>
<dbReference type="Gene3D" id="1.10.3720.10">
    <property type="entry name" value="MetI-like"/>
    <property type="match status" value="1"/>
</dbReference>
<evidence type="ECO:0000256" key="3">
    <source>
        <dbReference type="ARBA" id="ARBA00022475"/>
    </source>
</evidence>
<evidence type="ECO:0000256" key="4">
    <source>
        <dbReference type="ARBA" id="ARBA00022692"/>
    </source>
</evidence>
<keyword evidence="4 7" id="KW-0812">Transmembrane</keyword>
<keyword evidence="3" id="KW-1003">Cell membrane</keyword>
<feature type="transmembrane region" description="Helical" evidence="7">
    <location>
        <begin position="93"/>
        <end position="114"/>
    </location>
</feature>
<evidence type="ECO:0000256" key="6">
    <source>
        <dbReference type="ARBA" id="ARBA00023136"/>
    </source>
</evidence>
<protein>
    <submittedName>
        <fullName evidence="9">ABC transporter permease</fullName>
    </submittedName>
</protein>
<comment type="caution">
    <text evidence="9">The sequence shown here is derived from an EMBL/GenBank/DDBJ whole genome shotgun (WGS) entry which is preliminary data.</text>
</comment>